<comment type="caution">
    <text evidence="2">The sequence shown here is derived from an EMBL/GenBank/DDBJ whole genome shotgun (WGS) entry which is preliminary data.</text>
</comment>
<dbReference type="RefSeq" id="WP_240166450.1">
    <property type="nucleotide sequence ID" value="NZ_CAJVAX010000023.1"/>
</dbReference>
<dbReference type="InterPro" id="IPR009860">
    <property type="entry name" value="Hyaluronidase_bac"/>
</dbReference>
<dbReference type="AlphaFoldDB" id="A0A9W4MLD8"/>
<protein>
    <recommendedName>
        <fullName evidence="4">Hyaluronoglucosaminidase</fullName>
    </recommendedName>
</protein>
<feature type="region of interest" description="Disordered" evidence="1">
    <location>
        <begin position="142"/>
        <end position="187"/>
    </location>
</feature>
<evidence type="ECO:0008006" key="4">
    <source>
        <dbReference type="Google" id="ProtNLM"/>
    </source>
</evidence>
<gene>
    <name evidence="2" type="ORF">SBRY_90284</name>
</gene>
<keyword evidence="3" id="KW-1185">Reference proteome</keyword>
<dbReference type="Proteomes" id="UP001153328">
    <property type="component" value="Unassembled WGS sequence"/>
</dbReference>
<dbReference type="InterPro" id="IPR006311">
    <property type="entry name" value="TAT_signal"/>
</dbReference>
<dbReference type="SUPFAM" id="SSF69349">
    <property type="entry name" value="Phage fibre proteins"/>
    <property type="match status" value="1"/>
</dbReference>
<sequence length="187" mass="18491">MGLGRRLFVGGFTAGAASVAVGGVAPAAADDGVTVFPGQVSAEGFTADSDVRTGFFKTTSVSEHAVTVYQAGESGSGAALNVISDNPGTSAVYVRGVESGRGSVEIAHVGRADGSDASASGLSIDLQTAGTAAQGIFVTATQGPTSSSPVHRPACWSGASSVSGTPPRHRQAATRQEAGRSTRRAAP</sequence>
<evidence type="ECO:0000313" key="2">
    <source>
        <dbReference type="EMBL" id="CAG7658498.1"/>
    </source>
</evidence>
<dbReference type="Pfam" id="PF07212">
    <property type="entry name" value="Hyaluronidase_1"/>
    <property type="match status" value="1"/>
</dbReference>
<dbReference type="GO" id="GO:0045227">
    <property type="term" value="P:capsule polysaccharide biosynthetic process"/>
    <property type="evidence" value="ECO:0007669"/>
    <property type="project" value="InterPro"/>
</dbReference>
<evidence type="ECO:0000313" key="3">
    <source>
        <dbReference type="Proteomes" id="UP001153328"/>
    </source>
</evidence>
<proteinExistence type="predicted"/>
<evidence type="ECO:0000256" key="1">
    <source>
        <dbReference type="SAM" id="MobiDB-lite"/>
    </source>
</evidence>
<reference evidence="2" key="1">
    <citation type="submission" date="2021-06" db="EMBL/GenBank/DDBJ databases">
        <authorList>
            <person name="Arsene-Ploetze F."/>
        </authorList>
    </citation>
    <scope>NUCLEOTIDE SEQUENCE</scope>
    <source>
        <strain evidence="2">SBRY1</strain>
    </source>
</reference>
<dbReference type="GO" id="GO:0004415">
    <property type="term" value="F:hyalurononglucosaminidase activity"/>
    <property type="evidence" value="ECO:0007669"/>
    <property type="project" value="InterPro"/>
</dbReference>
<dbReference type="EMBL" id="CAJVAX010000023">
    <property type="protein sequence ID" value="CAG7658498.1"/>
    <property type="molecule type" value="Genomic_DNA"/>
</dbReference>
<accession>A0A9W4MLD8</accession>
<name>A0A9W4MLD8_9ACTN</name>
<dbReference type="PROSITE" id="PS51318">
    <property type="entry name" value="TAT"/>
    <property type="match status" value="1"/>
</dbReference>
<organism evidence="2 3">
    <name type="scientific">Actinacidiphila bryophytorum</name>
    <dbReference type="NCBI Taxonomy" id="1436133"/>
    <lineage>
        <taxon>Bacteria</taxon>
        <taxon>Bacillati</taxon>
        <taxon>Actinomycetota</taxon>
        <taxon>Actinomycetes</taxon>
        <taxon>Kitasatosporales</taxon>
        <taxon>Streptomycetaceae</taxon>
        <taxon>Actinacidiphila</taxon>
    </lineage>
</organism>